<evidence type="ECO:0000256" key="8">
    <source>
        <dbReference type="ARBA" id="ARBA00023141"/>
    </source>
</evidence>
<evidence type="ECO:0000256" key="6">
    <source>
        <dbReference type="ARBA" id="ARBA00022822"/>
    </source>
</evidence>
<dbReference type="EMBL" id="CP053096">
    <property type="protein sequence ID" value="QJR43722.1"/>
    <property type="molecule type" value="Genomic_DNA"/>
</dbReference>
<gene>
    <name evidence="11 13" type="primary">trpB</name>
    <name evidence="13" type="ORF">HLA87_02955</name>
</gene>
<keyword evidence="5 11" id="KW-0028">Amino-acid biosynthesis</keyword>
<dbReference type="Gene3D" id="3.40.50.1100">
    <property type="match status" value="2"/>
</dbReference>
<comment type="function">
    <text evidence="11">The beta subunit is responsible for the synthesis of L-tryptophan from indole and L-serine.</text>
</comment>
<keyword evidence="6 11" id="KW-0822">Tryptophan biosynthesis</keyword>
<dbReference type="FunFam" id="3.40.50.1100:FF:000004">
    <property type="entry name" value="Tryptophan synthase beta chain"/>
    <property type="match status" value="1"/>
</dbReference>
<comment type="cofactor">
    <cofactor evidence="1 11">
        <name>pyridoxal 5'-phosphate</name>
        <dbReference type="ChEBI" id="CHEBI:597326"/>
    </cofactor>
</comment>
<dbReference type="KEGG" id="mmir:HLA87_02955"/>
<evidence type="ECO:0000256" key="2">
    <source>
        <dbReference type="ARBA" id="ARBA00004733"/>
    </source>
</evidence>
<dbReference type="Pfam" id="PF00291">
    <property type="entry name" value="PALP"/>
    <property type="match status" value="1"/>
</dbReference>
<evidence type="ECO:0000256" key="1">
    <source>
        <dbReference type="ARBA" id="ARBA00001933"/>
    </source>
</evidence>
<dbReference type="AlphaFoldDB" id="A0A6M4JFA2"/>
<dbReference type="PANTHER" id="PTHR48077:SF3">
    <property type="entry name" value="TRYPTOPHAN SYNTHASE"/>
    <property type="match status" value="1"/>
</dbReference>
<dbReference type="PIRSF" id="PIRSF001413">
    <property type="entry name" value="Trp_syn_beta"/>
    <property type="match status" value="1"/>
</dbReference>
<organism evidence="13 14">
    <name type="scientific">Mycoplasma miroungigenitalium</name>
    <dbReference type="NCBI Taxonomy" id="754515"/>
    <lineage>
        <taxon>Bacteria</taxon>
        <taxon>Bacillati</taxon>
        <taxon>Mycoplasmatota</taxon>
        <taxon>Mollicutes</taxon>
        <taxon>Mycoplasmataceae</taxon>
        <taxon>Mycoplasma</taxon>
    </lineage>
</organism>
<dbReference type="PANTHER" id="PTHR48077">
    <property type="entry name" value="TRYPTOPHAN SYNTHASE-RELATED"/>
    <property type="match status" value="1"/>
</dbReference>
<dbReference type="GO" id="GO:0004834">
    <property type="term" value="F:tryptophan synthase activity"/>
    <property type="evidence" value="ECO:0007669"/>
    <property type="project" value="UniProtKB-UniRule"/>
</dbReference>
<evidence type="ECO:0000313" key="14">
    <source>
        <dbReference type="Proteomes" id="UP000500686"/>
    </source>
</evidence>
<dbReference type="EC" id="4.2.1.20" evidence="11"/>
<sequence>MNDKLKKYLDNTPNDEGYFGEFGGSYLPDDLKEIFKNIATQYKIVSESDEFKNELKNLRKNFQGRPTPIYFCKNLSAKFGKARIHIKREDLNEGGSHKTNHCLAEGLFAKMIGKKKLIAETGAGSHGSAVALAAAHFGLECEIHMGAVDIAKQQPNVEKMKILGAKVVPATHGNQTLKEAVDSAFEAYRKQSETALYAIGSVVGPHPFPLMVRNFQKIIGEEMHEQFNTQYNKNPDYVVACVGGGSNAIGSFSAFLFSDTKLIGVEPLGKGEKKGDHASTLSFGKPGILHGFKSILLADENGEPDDVYSIASGLDYPGVGPEHAYLKQNNLATYVAINDLEALEAFLLLSSIEGIIPALESSHALAQAIKIAKEFKDKEIDILVNLSGRGDKDLAYVLENYKNEIEEFRKNNNCKS</sequence>
<feature type="domain" description="Tryptophan synthase beta chain-like PALP" evidence="12">
    <location>
        <begin position="64"/>
        <end position="387"/>
    </location>
</feature>
<comment type="similarity">
    <text evidence="3 11">Belongs to the TrpB family.</text>
</comment>
<dbReference type="Proteomes" id="UP000500686">
    <property type="component" value="Chromosome"/>
</dbReference>
<dbReference type="InterPro" id="IPR023026">
    <property type="entry name" value="Trp_synth_beta/beta-like"/>
</dbReference>
<dbReference type="UniPathway" id="UPA00035">
    <property type="reaction ID" value="UER00044"/>
</dbReference>
<evidence type="ECO:0000259" key="12">
    <source>
        <dbReference type="Pfam" id="PF00291"/>
    </source>
</evidence>
<evidence type="ECO:0000313" key="13">
    <source>
        <dbReference type="EMBL" id="QJR43722.1"/>
    </source>
</evidence>
<dbReference type="InterPro" id="IPR036052">
    <property type="entry name" value="TrpB-like_PALP_sf"/>
</dbReference>
<evidence type="ECO:0000256" key="7">
    <source>
        <dbReference type="ARBA" id="ARBA00022898"/>
    </source>
</evidence>
<name>A0A6M4JFA2_9MOLU</name>
<dbReference type="NCBIfam" id="TIGR00263">
    <property type="entry name" value="trpB"/>
    <property type="match status" value="1"/>
</dbReference>
<dbReference type="GO" id="GO:0005737">
    <property type="term" value="C:cytoplasm"/>
    <property type="evidence" value="ECO:0007669"/>
    <property type="project" value="TreeGrafter"/>
</dbReference>
<evidence type="ECO:0000256" key="9">
    <source>
        <dbReference type="ARBA" id="ARBA00023239"/>
    </source>
</evidence>
<proteinExistence type="inferred from homology"/>
<evidence type="ECO:0000256" key="5">
    <source>
        <dbReference type="ARBA" id="ARBA00022605"/>
    </source>
</evidence>
<evidence type="ECO:0000256" key="4">
    <source>
        <dbReference type="ARBA" id="ARBA00011270"/>
    </source>
</evidence>
<dbReference type="InterPro" id="IPR006654">
    <property type="entry name" value="Trp_synth_beta"/>
</dbReference>
<comment type="pathway">
    <text evidence="2 11">Amino-acid biosynthesis; L-tryptophan biosynthesis; L-tryptophan from chorismate: step 5/5.</text>
</comment>
<evidence type="ECO:0000256" key="3">
    <source>
        <dbReference type="ARBA" id="ARBA00009982"/>
    </source>
</evidence>
<keyword evidence="7 11" id="KW-0663">Pyridoxal phosphate</keyword>
<dbReference type="HAMAP" id="MF_00133">
    <property type="entry name" value="Trp_synth_beta"/>
    <property type="match status" value="1"/>
</dbReference>
<accession>A0A6M4JFA2</accession>
<evidence type="ECO:0000256" key="10">
    <source>
        <dbReference type="ARBA" id="ARBA00049047"/>
    </source>
</evidence>
<keyword evidence="9 11" id="KW-0456">Lyase</keyword>
<reference evidence="13 14" key="1">
    <citation type="submission" date="2020-05" db="EMBL/GenBank/DDBJ databases">
        <title>Novel Mycoplasma species detected in Mirounga angustirostris (northern elephant seal) from the USA.</title>
        <authorList>
            <person name="Volokhov D.V."/>
        </authorList>
    </citation>
    <scope>NUCLEOTIDE SEQUENCE [LARGE SCALE GENOMIC DNA]</scope>
    <source>
        <strain evidence="13 14">Mirounga ES2806-GEN</strain>
    </source>
</reference>
<dbReference type="SUPFAM" id="SSF53686">
    <property type="entry name" value="Tryptophan synthase beta subunit-like PLP-dependent enzymes"/>
    <property type="match status" value="1"/>
</dbReference>
<keyword evidence="14" id="KW-1185">Reference proteome</keyword>
<keyword evidence="8 11" id="KW-0057">Aromatic amino acid biosynthesis</keyword>
<protein>
    <recommendedName>
        <fullName evidence="11">Tryptophan synthase beta chain</fullName>
        <ecNumber evidence="11">4.2.1.20</ecNumber>
    </recommendedName>
</protein>
<feature type="modified residue" description="N6-(pyridoxal phosphate)lysine" evidence="11">
    <location>
        <position position="98"/>
    </location>
</feature>
<comment type="subunit">
    <text evidence="4 11">Tetramer of two alpha and two beta chains.</text>
</comment>
<dbReference type="RefSeq" id="WP_171111772.1">
    <property type="nucleotide sequence ID" value="NZ_CP053096.1"/>
</dbReference>
<comment type="catalytic activity">
    <reaction evidence="10 11">
        <text>(1S,2R)-1-C-(indol-3-yl)glycerol 3-phosphate + L-serine = D-glyceraldehyde 3-phosphate + L-tryptophan + H2O</text>
        <dbReference type="Rhea" id="RHEA:10532"/>
        <dbReference type="ChEBI" id="CHEBI:15377"/>
        <dbReference type="ChEBI" id="CHEBI:33384"/>
        <dbReference type="ChEBI" id="CHEBI:57912"/>
        <dbReference type="ChEBI" id="CHEBI:58866"/>
        <dbReference type="ChEBI" id="CHEBI:59776"/>
        <dbReference type="EC" id="4.2.1.20"/>
    </reaction>
</comment>
<dbReference type="InterPro" id="IPR001926">
    <property type="entry name" value="TrpB-like_PALP"/>
</dbReference>
<evidence type="ECO:0000256" key="11">
    <source>
        <dbReference type="HAMAP-Rule" id="MF_00133"/>
    </source>
</evidence>
<dbReference type="CDD" id="cd06446">
    <property type="entry name" value="Trp-synth_B"/>
    <property type="match status" value="1"/>
</dbReference>